<feature type="region of interest" description="Disordered" evidence="1">
    <location>
        <begin position="53"/>
        <end position="123"/>
    </location>
</feature>
<gene>
    <name evidence="2" type="ORF">PCOR1329_LOCUS61545</name>
</gene>
<evidence type="ECO:0000256" key="1">
    <source>
        <dbReference type="SAM" id="MobiDB-lite"/>
    </source>
</evidence>
<keyword evidence="3" id="KW-1185">Reference proteome</keyword>
<name>A0ABN9VVI7_9DINO</name>
<reference evidence="2" key="1">
    <citation type="submission" date="2023-10" db="EMBL/GenBank/DDBJ databases">
        <authorList>
            <person name="Chen Y."/>
            <person name="Shah S."/>
            <person name="Dougan E. K."/>
            <person name="Thang M."/>
            <person name="Chan C."/>
        </authorList>
    </citation>
    <scope>NUCLEOTIDE SEQUENCE [LARGE SCALE GENOMIC DNA]</scope>
</reference>
<sequence length="123" mass="12741">MARGSVARGAVAAATAAEVAAAAACKKDLAAVEPHVLGVPMKWVSLVSLTLQRRRHAGPAPPPASVARLSTGPRGPRRGLRRLAGPSADGPAGEAQERASGRAARRRRASPALQRRRPGRGRH</sequence>
<proteinExistence type="predicted"/>
<evidence type="ECO:0000313" key="3">
    <source>
        <dbReference type="Proteomes" id="UP001189429"/>
    </source>
</evidence>
<dbReference type="EMBL" id="CAUYUJ010017745">
    <property type="protein sequence ID" value="CAK0877503.1"/>
    <property type="molecule type" value="Genomic_DNA"/>
</dbReference>
<comment type="caution">
    <text evidence="2">The sequence shown here is derived from an EMBL/GenBank/DDBJ whole genome shotgun (WGS) entry which is preliminary data.</text>
</comment>
<accession>A0ABN9VVI7</accession>
<feature type="compositionally biased region" description="Basic residues" evidence="1">
    <location>
        <begin position="103"/>
        <end position="123"/>
    </location>
</feature>
<feature type="compositionally biased region" description="Low complexity" evidence="1">
    <location>
        <begin position="82"/>
        <end position="94"/>
    </location>
</feature>
<feature type="non-terminal residue" evidence="2">
    <location>
        <position position="123"/>
    </location>
</feature>
<organism evidence="2 3">
    <name type="scientific">Prorocentrum cordatum</name>
    <dbReference type="NCBI Taxonomy" id="2364126"/>
    <lineage>
        <taxon>Eukaryota</taxon>
        <taxon>Sar</taxon>
        <taxon>Alveolata</taxon>
        <taxon>Dinophyceae</taxon>
        <taxon>Prorocentrales</taxon>
        <taxon>Prorocentraceae</taxon>
        <taxon>Prorocentrum</taxon>
    </lineage>
</organism>
<protein>
    <submittedName>
        <fullName evidence="2">Uncharacterized protein</fullName>
    </submittedName>
</protein>
<evidence type="ECO:0000313" key="2">
    <source>
        <dbReference type="EMBL" id="CAK0877503.1"/>
    </source>
</evidence>
<dbReference type="Proteomes" id="UP001189429">
    <property type="component" value="Unassembled WGS sequence"/>
</dbReference>